<evidence type="ECO:0000313" key="2">
    <source>
        <dbReference type="EMBL" id="ACI18884.1"/>
    </source>
</evidence>
<dbReference type="PaxDb" id="309799-DICTH_1880"/>
<evidence type="ECO:0000313" key="3">
    <source>
        <dbReference type="Proteomes" id="UP000001733"/>
    </source>
</evidence>
<organism evidence="2 3">
    <name type="scientific">Dictyoglomus thermophilum (strain ATCC 35947 / DSM 3960 / H-6-12)</name>
    <dbReference type="NCBI Taxonomy" id="309799"/>
    <lineage>
        <taxon>Bacteria</taxon>
        <taxon>Pseudomonadati</taxon>
        <taxon>Dictyoglomota</taxon>
        <taxon>Dictyoglomia</taxon>
        <taxon>Dictyoglomales</taxon>
        <taxon>Dictyoglomaceae</taxon>
        <taxon>Dictyoglomus</taxon>
    </lineage>
</organism>
<protein>
    <submittedName>
        <fullName evidence="2">Lipoprotein, putative</fullName>
    </submittedName>
</protein>
<sequence>MKKKIIIFLILGLTFISGCARTVTQRPKGYLGINISFYNSLIFKQDNSYYAFIVAFSKDSTITEDPSTWDYFIMYDGDNQKFLWGIYDADSSSWSTSDFSSYGTLLSGNISENGLQFSFKISISLFSGLTQVYMKIFFFSYDPSAGDPPSGLIDLGWEYPASGVISIDLSVYPFSLDLPSSDVIEDVRIWTE</sequence>
<accession>B5YBS0</accession>
<proteinExistence type="predicted"/>
<keyword evidence="2" id="KW-0449">Lipoprotein</keyword>
<feature type="chain" id="PRO_5002838950" evidence="1">
    <location>
        <begin position="21"/>
        <end position="192"/>
    </location>
</feature>
<dbReference type="OrthoDB" id="9815776at2"/>
<dbReference type="HOGENOM" id="CLU_1452301_0_0_0"/>
<dbReference type="STRING" id="309799.DICTH_1880"/>
<evidence type="ECO:0000256" key="1">
    <source>
        <dbReference type="SAM" id="SignalP"/>
    </source>
</evidence>
<keyword evidence="3" id="KW-1185">Reference proteome</keyword>
<dbReference type="EMBL" id="CP001146">
    <property type="protein sequence ID" value="ACI18884.1"/>
    <property type="molecule type" value="Genomic_DNA"/>
</dbReference>
<reference evidence="2 3" key="1">
    <citation type="journal article" date="2014" name="Genome Announc.">
        <title>Complete Genome Sequence of the Extreme Thermophile Dictyoglomus thermophilum H-6-12.</title>
        <authorList>
            <person name="Coil D.A."/>
            <person name="Badger J.H."/>
            <person name="Forberger H.C."/>
            <person name="Riggs F."/>
            <person name="Madupu R."/>
            <person name="Fedorova N."/>
            <person name="Ward N."/>
            <person name="Robb F.T."/>
            <person name="Eisen J.A."/>
        </authorList>
    </citation>
    <scope>NUCLEOTIDE SEQUENCE [LARGE SCALE GENOMIC DNA]</scope>
    <source>
        <strain evidence="3">ATCC 35947 / DSM 3960 / H-6-12</strain>
    </source>
</reference>
<dbReference type="PROSITE" id="PS51257">
    <property type="entry name" value="PROKAR_LIPOPROTEIN"/>
    <property type="match status" value="1"/>
</dbReference>
<dbReference type="AlphaFoldDB" id="B5YBS0"/>
<keyword evidence="1" id="KW-0732">Signal</keyword>
<feature type="signal peptide" evidence="1">
    <location>
        <begin position="1"/>
        <end position="20"/>
    </location>
</feature>
<dbReference type="RefSeq" id="WP_012547516.1">
    <property type="nucleotide sequence ID" value="NC_011297.1"/>
</dbReference>
<name>B5YBS0_DICT6</name>
<dbReference type="KEGG" id="dth:DICTH_1880"/>
<gene>
    <name evidence="2" type="ordered locus">DICTH_1880</name>
</gene>
<dbReference type="Proteomes" id="UP000001733">
    <property type="component" value="Chromosome"/>
</dbReference>